<evidence type="ECO:0000313" key="2">
    <source>
        <dbReference type="EMBL" id="QPC45619.1"/>
    </source>
</evidence>
<protein>
    <submittedName>
        <fullName evidence="2">Uncharacterized protein</fullName>
    </submittedName>
</protein>
<dbReference type="Proteomes" id="UP000593626">
    <property type="component" value="Chromosome"/>
</dbReference>
<accession>A0A7S8HE99</accession>
<organism evidence="2 3">
    <name type="scientific">Mangrovibacillus cuniculi</name>
    <dbReference type="NCBI Taxonomy" id="2593652"/>
    <lineage>
        <taxon>Bacteria</taxon>
        <taxon>Bacillati</taxon>
        <taxon>Bacillota</taxon>
        <taxon>Bacilli</taxon>
        <taxon>Bacillales</taxon>
        <taxon>Bacillaceae</taxon>
        <taxon>Mangrovibacillus</taxon>
    </lineage>
</organism>
<reference evidence="2 3" key="1">
    <citation type="submission" date="2019-07" db="EMBL/GenBank/DDBJ databases">
        <title>Genome sequence of 2 isolates from Red Sea Mangroves.</title>
        <authorList>
            <person name="Sefrji F."/>
            <person name="Michoud G."/>
            <person name="Merlino G."/>
            <person name="Daffonchio D."/>
        </authorList>
    </citation>
    <scope>NUCLEOTIDE SEQUENCE [LARGE SCALE GENOMIC DNA]</scope>
    <source>
        <strain evidence="2 3">R1DC41</strain>
    </source>
</reference>
<dbReference type="KEGG" id="mcui:G8O30_00815"/>
<sequence length="92" mass="10662">MYVKKNLLLFPLHGFLYLCLFISILLAGEKDGYLFSVSAVIAQTYIIGLLPTIYLLIKNRKKPLDKWDLANTLLLLFLPYVIIATFMYILYL</sequence>
<keyword evidence="3" id="KW-1185">Reference proteome</keyword>
<name>A0A7S8HE99_9BACI</name>
<dbReference type="EMBL" id="CP049742">
    <property type="protein sequence ID" value="QPC45619.1"/>
    <property type="molecule type" value="Genomic_DNA"/>
</dbReference>
<feature type="transmembrane region" description="Helical" evidence="1">
    <location>
        <begin position="7"/>
        <end position="27"/>
    </location>
</feature>
<keyword evidence="1" id="KW-0472">Membrane</keyword>
<keyword evidence="1" id="KW-0812">Transmembrane</keyword>
<evidence type="ECO:0000256" key="1">
    <source>
        <dbReference type="SAM" id="Phobius"/>
    </source>
</evidence>
<gene>
    <name evidence="2" type="ORF">G8O30_00815</name>
</gene>
<dbReference type="RefSeq" id="WP_239673127.1">
    <property type="nucleotide sequence ID" value="NZ_CP049742.1"/>
</dbReference>
<keyword evidence="1" id="KW-1133">Transmembrane helix</keyword>
<feature type="transmembrane region" description="Helical" evidence="1">
    <location>
        <begin position="69"/>
        <end position="91"/>
    </location>
</feature>
<feature type="transmembrane region" description="Helical" evidence="1">
    <location>
        <begin position="33"/>
        <end position="57"/>
    </location>
</feature>
<dbReference type="AlphaFoldDB" id="A0A7S8HE99"/>
<proteinExistence type="predicted"/>
<evidence type="ECO:0000313" key="3">
    <source>
        <dbReference type="Proteomes" id="UP000593626"/>
    </source>
</evidence>